<feature type="transmembrane region" description="Helical" evidence="8">
    <location>
        <begin position="393"/>
        <end position="411"/>
    </location>
</feature>
<dbReference type="Proteomes" id="UP001054902">
    <property type="component" value="Unassembled WGS sequence"/>
</dbReference>
<dbReference type="InterPro" id="IPR045069">
    <property type="entry name" value="MATE_euk"/>
</dbReference>
<keyword evidence="6 8" id="KW-1133">Transmembrane helix</keyword>
<evidence type="ECO:0000256" key="2">
    <source>
        <dbReference type="ARBA" id="ARBA00010199"/>
    </source>
</evidence>
<dbReference type="PANTHER" id="PTHR11206">
    <property type="entry name" value="MULTIDRUG RESISTANCE PROTEIN"/>
    <property type="match status" value="1"/>
</dbReference>
<feature type="transmembrane region" description="Helical" evidence="8">
    <location>
        <begin position="237"/>
        <end position="256"/>
    </location>
</feature>
<comment type="subcellular location">
    <subcellularLocation>
        <location evidence="1">Cell membrane</location>
        <topology evidence="1">Multi-pass membrane protein</topology>
    </subcellularLocation>
</comment>
<dbReference type="NCBIfam" id="TIGR00797">
    <property type="entry name" value="matE"/>
    <property type="match status" value="1"/>
</dbReference>
<keyword evidence="5 8" id="KW-0812">Transmembrane</keyword>
<evidence type="ECO:0000256" key="1">
    <source>
        <dbReference type="ARBA" id="ARBA00004651"/>
    </source>
</evidence>
<feature type="transmembrane region" description="Helical" evidence="8">
    <location>
        <begin position="136"/>
        <end position="163"/>
    </location>
</feature>
<keyword evidence="3" id="KW-0813">Transport</keyword>
<feature type="transmembrane region" description="Helical" evidence="8">
    <location>
        <begin position="91"/>
        <end position="115"/>
    </location>
</feature>
<evidence type="ECO:0000256" key="8">
    <source>
        <dbReference type="SAM" id="Phobius"/>
    </source>
</evidence>
<sequence>MSSDSNSCFPISADIKTEVDFEKKKVSKDVEASSFQEENDEFLKEPLFSYKQHVSQIMSITAPIIMSEIFQNTLPVVDLGFVGNLPDKNDLAAAALATVWFNLWNATMLGFMTAIDTMLAQSFGAKELKSFSRWTGSSIVIVTIVSVFISGIVALCQPAMVAFGQDNDIAAAAGDFSYRLIPGLIPYYIFKVLTKYLQTQNIVAPGLYIGLLANGFNIFINWLFIYRLGMGLNGAPWATTLTRVIEMILIICYIYWKRKDLKETIPHISSENLAWSKIRPFLNLAISGALSFACEAWSFEVTTILAGLISTVALDAHVITLSIATFIYLSFPFAVGIATSIRVGQLIGEGNPADAKRSCIVAYIINFIVQTVLIIILLPLGKILGNLFSSDEEVASVIAKLIPLSCIFMLGDAFQANTGGVLRGLGRQNLVLFLNVLGFWVLAMPVGAVLTFLTDVGVAGLWWGFTIGLYSAALIGIILLRTRVNWEDEAQNAKSRITESLH</sequence>
<keyword evidence="10" id="KW-1185">Reference proteome</keyword>
<keyword evidence="4" id="KW-1003">Cell membrane</keyword>
<gene>
    <name evidence="9" type="ORF">CTEN210_17923</name>
</gene>
<dbReference type="EMBL" id="BLLK01000074">
    <property type="protein sequence ID" value="GFH61447.1"/>
    <property type="molecule type" value="Genomic_DNA"/>
</dbReference>
<feature type="transmembrane region" description="Helical" evidence="8">
    <location>
        <begin position="460"/>
        <end position="480"/>
    </location>
</feature>
<dbReference type="Pfam" id="PF01554">
    <property type="entry name" value="MatE"/>
    <property type="match status" value="2"/>
</dbReference>
<feature type="transmembrane region" description="Helical" evidence="8">
    <location>
        <begin position="281"/>
        <end position="299"/>
    </location>
</feature>
<dbReference type="InterPro" id="IPR048279">
    <property type="entry name" value="MdtK-like"/>
</dbReference>
<dbReference type="GO" id="GO:0005886">
    <property type="term" value="C:plasma membrane"/>
    <property type="evidence" value="ECO:0007669"/>
    <property type="project" value="UniProtKB-SubCell"/>
</dbReference>
<evidence type="ECO:0000256" key="7">
    <source>
        <dbReference type="ARBA" id="ARBA00023136"/>
    </source>
</evidence>
<feature type="transmembrane region" description="Helical" evidence="8">
    <location>
        <begin position="360"/>
        <end position="381"/>
    </location>
</feature>
<dbReference type="AlphaFoldDB" id="A0AAD3DCH5"/>
<organism evidence="9 10">
    <name type="scientific">Chaetoceros tenuissimus</name>
    <dbReference type="NCBI Taxonomy" id="426638"/>
    <lineage>
        <taxon>Eukaryota</taxon>
        <taxon>Sar</taxon>
        <taxon>Stramenopiles</taxon>
        <taxon>Ochrophyta</taxon>
        <taxon>Bacillariophyta</taxon>
        <taxon>Coscinodiscophyceae</taxon>
        <taxon>Chaetocerotophycidae</taxon>
        <taxon>Chaetocerotales</taxon>
        <taxon>Chaetocerotaceae</taxon>
        <taxon>Chaetoceros</taxon>
    </lineage>
</organism>
<name>A0AAD3DCH5_9STRA</name>
<dbReference type="InterPro" id="IPR002528">
    <property type="entry name" value="MATE_fam"/>
</dbReference>
<dbReference type="GO" id="GO:0042910">
    <property type="term" value="F:xenobiotic transmembrane transporter activity"/>
    <property type="evidence" value="ECO:0007669"/>
    <property type="project" value="InterPro"/>
</dbReference>
<evidence type="ECO:0000256" key="4">
    <source>
        <dbReference type="ARBA" id="ARBA00022475"/>
    </source>
</evidence>
<dbReference type="PIRSF" id="PIRSF006603">
    <property type="entry name" value="DinF"/>
    <property type="match status" value="1"/>
</dbReference>
<evidence type="ECO:0000256" key="5">
    <source>
        <dbReference type="ARBA" id="ARBA00022692"/>
    </source>
</evidence>
<accession>A0AAD3DCH5</accession>
<keyword evidence="7 8" id="KW-0472">Membrane</keyword>
<dbReference type="CDD" id="cd13132">
    <property type="entry name" value="MATE_eukaryotic"/>
    <property type="match status" value="1"/>
</dbReference>
<reference evidence="9 10" key="1">
    <citation type="journal article" date="2021" name="Sci. Rep.">
        <title>The genome of the diatom Chaetoceros tenuissimus carries an ancient integrated fragment of an extant virus.</title>
        <authorList>
            <person name="Hongo Y."/>
            <person name="Kimura K."/>
            <person name="Takaki Y."/>
            <person name="Yoshida Y."/>
            <person name="Baba S."/>
            <person name="Kobayashi G."/>
            <person name="Nagasaki K."/>
            <person name="Hano T."/>
            <person name="Tomaru Y."/>
        </authorList>
    </citation>
    <scope>NUCLEOTIDE SEQUENCE [LARGE SCALE GENOMIC DNA]</scope>
    <source>
        <strain evidence="9 10">NIES-3715</strain>
    </source>
</reference>
<evidence type="ECO:0000313" key="9">
    <source>
        <dbReference type="EMBL" id="GFH61447.1"/>
    </source>
</evidence>
<evidence type="ECO:0000313" key="10">
    <source>
        <dbReference type="Proteomes" id="UP001054902"/>
    </source>
</evidence>
<feature type="transmembrane region" description="Helical" evidence="8">
    <location>
        <begin position="169"/>
        <end position="190"/>
    </location>
</feature>
<evidence type="ECO:0000256" key="3">
    <source>
        <dbReference type="ARBA" id="ARBA00022448"/>
    </source>
</evidence>
<comment type="caution">
    <text evidence="9">The sequence shown here is derived from an EMBL/GenBank/DDBJ whole genome shotgun (WGS) entry which is preliminary data.</text>
</comment>
<evidence type="ECO:0000256" key="6">
    <source>
        <dbReference type="ARBA" id="ARBA00022989"/>
    </source>
</evidence>
<dbReference type="GO" id="GO:1990961">
    <property type="term" value="P:xenobiotic detoxification by transmembrane export across the plasma membrane"/>
    <property type="evidence" value="ECO:0007669"/>
    <property type="project" value="InterPro"/>
</dbReference>
<comment type="similarity">
    <text evidence="2">Belongs to the multi antimicrobial extrusion (MATE) (TC 2.A.66.1) family.</text>
</comment>
<protein>
    <submittedName>
        <fullName evidence="9">Uncharacterized protein</fullName>
    </submittedName>
</protein>
<feature type="transmembrane region" description="Helical" evidence="8">
    <location>
        <begin position="202"/>
        <end position="225"/>
    </location>
</feature>
<proteinExistence type="inferred from homology"/>
<dbReference type="GO" id="GO:0015297">
    <property type="term" value="F:antiporter activity"/>
    <property type="evidence" value="ECO:0007669"/>
    <property type="project" value="InterPro"/>
</dbReference>
<feature type="transmembrane region" description="Helical" evidence="8">
    <location>
        <begin position="432"/>
        <end position="454"/>
    </location>
</feature>
<feature type="transmembrane region" description="Helical" evidence="8">
    <location>
        <begin position="319"/>
        <end position="339"/>
    </location>
</feature>